<proteinExistence type="inferred from homology"/>
<evidence type="ECO:0000259" key="16">
    <source>
        <dbReference type="Pfam" id="PF05199"/>
    </source>
</evidence>
<evidence type="ECO:0000256" key="10">
    <source>
        <dbReference type="ARBA" id="ARBA00023002"/>
    </source>
</evidence>
<comment type="caution">
    <text evidence="17">The sequence shown here is derived from an EMBL/GenBank/DDBJ whole genome shotgun (WGS) entry which is preliminary data.</text>
</comment>
<accession>A0A8T0IYG3</accession>
<feature type="domain" description="Glucose-methanol-choline oxidoreductase N-terminal" evidence="15">
    <location>
        <begin position="357"/>
        <end position="574"/>
    </location>
</feature>
<evidence type="ECO:0000259" key="15">
    <source>
        <dbReference type="Pfam" id="PF00732"/>
    </source>
</evidence>
<dbReference type="Proteomes" id="UP000822688">
    <property type="component" value="Chromosome 2"/>
</dbReference>
<reference evidence="17" key="1">
    <citation type="submission" date="2020-06" db="EMBL/GenBank/DDBJ databases">
        <title>WGS assembly of Ceratodon purpureus strain R40.</title>
        <authorList>
            <person name="Carey S.B."/>
            <person name="Jenkins J."/>
            <person name="Shu S."/>
            <person name="Lovell J.T."/>
            <person name="Sreedasyam A."/>
            <person name="Maumus F."/>
            <person name="Tiley G.P."/>
            <person name="Fernandez-Pozo N."/>
            <person name="Barry K."/>
            <person name="Chen C."/>
            <person name="Wang M."/>
            <person name="Lipzen A."/>
            <person name="Daum C."/>
            <person name="Saski C.A."/>
            <person name="Payton A.C."/>
            <person name="Mcbreen J.C."/>
            <person name="Conrad R.E."/>
            <person name="Kollar L.M."/>
            <person name="Olsson S."/>
            <person name="Huttunen S."/>
            <person name="Landis J.B."/>
            <person name="Wickett N.J."/>
            <person name="Johnson M.G."/>
            <person name="Rensing S.A."/>
            <person name="Grimwood J."/>
            <person name="Schmutz J."/>
            <person name="Mcdaniel S.F."/>
        </authorList>
    </citation>
    <scope>NUCLEOTIDE SEQUENCE</scope>
    <source>
        <strain evidence="17">R40</strain>
    </source>
</reference>
<evidence type="ECO:0000256" key="5">
    <source>
        <dbReference type="ARBA" id="ARBA00013125"/>
    </source>
</evidence>
<organism evidence="17 18">
    <name type="scientific">Ceratodon purpureus</name>
    <name type="common">Fire moss</name>
    <name type="synonym">Dicranum purpureum</name>
    <dbReference type="NCBI Taxonomy" id="3225"/>
    <lineage>
        <taxon>Eukaryota</taxon>
        <taxon>Viridiplantae</taxon>
        <taxon>Streptophyta</taxon>
        <taxon>Embryophyta</taxon>
        <taxon>Bryophyta</taxon>
        <taxon>Bryophytina</taxon>
        <taxon>Bryopsida</taxon>
        <taxon>Dicranidae</taxon>
        <taxon>Pseudoditrichales</taxon>
        <taxon>Ditrichaceae</taxon>
        <taxon>Ceratodon</taxon>
    </lineage>
</organism>
<dbReference type="PANTHER" id="PTHR46056">
    <property type="entry name" value="LONG-CHAIN-ALCOHOL OXIDASE"/>
    <property type="match status" value="1"/>
</dbReference>
<evidence type="ECO:0000256" key="11">
    <source>
        <dbReference type="ARBA" id="ARBA00023136"/>
    </source>
</evidence>
<keyword evidence="7" id="KW-0812">Transmembrane</keyword>
<evidence type="ECO:0000256" key="7">
    <source>
        <dbReference type="ARBA" id="ARBA00022692"/>
    </source>
</evidence>
<dbReference type="SUPFAM" id="SSF51905">
    <property type="entry name" value="FAD/NAD(P)-binding domain"/>
    <property type="match status" value="1"/>
</dbReference>
<gene>
    <name evidence="17" type="ORF">KC19_2G266600</name>
</gene>
<feature type="region of interest" description="Disordered" evidence="14">
    <location>
        <begin position="1"/>
        <end position="35"/>
    </location>
</feature>
<keyword evidence="11" id="KW-0472">Membrane</keyword>
<dbReference type="Pfam" id="PF00732">
    <property type="entry name" value="GMC_oxred_N"/>
    <property type="match status" value="1"/>
</dbReference>
<feature type="compositionally biased region" description="Polar residues" evidence="14">
    <location>
        <begin position="78"/>
        <end position="89"/>
    </location>
</feature>
<dbReference type="InterPro" id="IPR000172">
    <property type="entry name" value="GMC_OxRdtase_N"/>
</dbReference>
<feature type="binding site" evidence="13">
    <location>
        <begin position="307"/>
        <end position="322"/>
    </location>
    <ligand>
        <name>FAD</name>
        <dbReference type="ChEBI" id="CHEBI:57692"/>
    </ligand>
</feature>
<comment type="function">
    <text evidence="2">Long-chain fatty alcohol oxidase involved in the omega-oxidation pathway of lipid degradation.</text>
</comment>
<dbReference type="Pfam" id="PF05199">
    <property type="entry name" value="GMC_oxred_C"/>
    <property type="match status" value="1"/>
</dbReference>
<dbReference type="PANTHER" id="PTHR46056:SF12">
    <property type="entry name" value="LONG-CHAIN-ALCOHOL OXIDASE"/>
    <property type="match status" value="1"/>
</dbReference>
<feature type="domain" description="Glucose-methanol-choline oxidoreductase C-terminal" evidence="16">
    <location>
        <begin position="657"/>
        <end position="798"/>
    </location>
</feature>
<dbReference type="GO" id="GO:0046577">
    <property type="term" value="F:long-chain-alcohol oxidase activity"/>
    <property type="evidence" value="ECO:0007669"/>
    <property type="project" value="UniProtKB-EC"/>
</dbReference>
<dbReference type="InterPro" id="IPR036188">
    <property type="entry name" value="FAD/NAD-bd_sf"/>
</dbReference>
<evidence type="ECO:0000313" key="18">
    <source>
        <dbReference type="Proteomes" id="UP000822688"/>
    </source>
</evidence>
<feature type="region of interest" description="Disordered" evidence="14">
    <location>
        <begin position="739"/>
        <end position="763"/>
    </location>
</feature>
<evidence type="ECO:0000256" key="1">
    <source>
        <dbReference type="ARBA" id="ARBA00000920"/>
    </source>
</evidence>
<dbReference type="InterPro" id="IPR012400">
    <property type="entry name" value="Long_Oxdase"/>
</dbReference>
<name>A0A8T0IYG3_CERPU</name>
<evidence type="ECO:0000256" key="4">
    <source>
        <dbReference type="ARBA" id="ARBA00010790"/>
    </source>
</evidence>
<evidence type="ECO:0000256" key="6">
    <source>
        <dbReference type="ARBA" id="ARBA00022630"/>
    </source>
</evidence>
<dbReference type="AlphaFoldDB" id="A0A8T0IYG3"/>
<keyword evidence="6" id="KW-0285">Flavoprotein</keyword>
<feature type="active site" description="Proton acceptor" evidence="12">
    <location>
        <position position="746"/>
    </location>
</feature>
<sequence>MEATQNHHLNGFGGHGDEEIEGAGGHPLLTSWNPPTEHSFSKIQMTTLTSLCDAFSPSIDYPGADSAEEVNLHDSDTKSSQQTENSAGSRKSFKGARDMSAFYGCSASDMGIPEDIAGLLSVLLKPKLLVAIRVFLWLLSTRLGTVILGGRASLIWQFPFCQSFSNLPRSNQETILRRWSLSMFASLRAVYKLFKMITMWAVYTKIEKNGHNRNWKAIGYCGADPQVIRDRKSSSGCNCAPRDVLKDIVIETQAAGKSLVKVLDRAGVAVLDDISPLKKLATTKTKRTTAIPSRLENSAQNEVGISCDIVVVGSGSGGGVAASVLAKAGYKVIVLEKGKYFTTEDLSTLEGPSQMAMFEKLGSLATEDGGVNLVAGATVGGGSTINWSACFETPLNVRQEWKEITGLDLFTSTRYQLAMREVWRRLGVQTHVTRENLPNSVLRAGCEKLGHEVGTLARNTPPDHDCGWCTSGCPRSQKGSTAATWLVDAAESGNAVIMSECEAETILYSPNDKAGKKQYKARGVVAKVGTSGCKVYIEAQAVVVASGSLMTPPLLLNSGLHNPNIGKGLHLHPVVFIWGYFPEECGPSGTCYEGAIMTSYSRIYKKNSGAPAALLEVPSTHPGSFASFQPWTSAADFKERMARFSRTVTLCVVTRDESSGQVSVEPDGTPVITYTLNAADEQTALEGIEKGLRVLIAAGATEIGTHQQDGERFRVKDANPNDIEAYLKRVRARGVKKNQISMGSGHHMSSCKMGSDPKHSVVDGEGESWEVEGLYLSDGSVLPNAVGVNPMVTIQSLAYCTAHSVLQSLQSQYKTSSTKRQSFD</sequence>
<dbReference type="EC" id="1.1.3.20" evidence="5"/>
<evidence type="ECO:0000256" key="13">
    <source>
        <dbReference type="PIRSR" id="PIRSR028937-2"/>
    </source>
</evidence>
<keyword evidence="8 13" id="KW-0274">FAD</keyword>
<dbReference type="EMBL" id="CM026422">
    <property type="protein sequence ID" value="KAG0588754.1"/>
    <property type="molecule type" value="Genomic_DNA"/>
</dbReference>
<evidence type="ECO:0000256" key="14">
    <source>
        <dbReference type="SAM" id="MobiDB-lite"/>
    </source>
</evidence>
<evidence type="ECO:0000256" key="2">
    <source>
        <dbReference type="ARBA" id="ARBA00003842"/>
    </source>
</evidence>
<protein>
    <recommendedName>
        <fullName evidence="5">long-chain-alcohol oxidase</fullName>
        <ecNumber evidence="5">1.1.3.20</ecNumber>
    </recommendedName>
</protein>
<evidence type="ECO:0000313" key="17">
    <source>
        <dbReference type="EMBL" id="KAG0588754.1"/>
    </source>
</evidence>
<feature type="region of interest" description="Disordered" evidence="14">
    <location>
        <begin position="69"/>
        <end position="92"/>
    </location>
</feature>
<evidence type="ECO:0000256" key="12">
    <source>
        <dbReference type="PIRSR" id="PIRSR028937-1"/>
    </source>
</evidence>
<dbReference type="PIRSF" id="PIRSF028937">
    <property type="entry name" value="Lg_Ch_AO"/>
    <property type="match status" value="1"/>
</dbReference>
<comment type="similarity">
    <text evidence="4">Belongs to the GMC oxidoreductase family.</text>
</comment>
<evidence type="ECO:0000256" key="3">
    <source>
        <dbReference type="ARBA" id="ARBA00004370"/>
    </source>
</evidence>
<evidence type="ECO:0000256" key="9">
    <source>
        <dbReference type="ARBA" id="ARBA00022989"/>
    </source>
</evidence>
<keyword evidence="10" id="KW-0560">Oxidoreductase</keyword>
<dbReference type="GO" id="GO:0016020">
    <property type="term" value="C:membrane"/>
    <property type="evidence" value="ECO:0007669"/>
    <property type="project" value="UniProtKB-SubCell"/>
</dbReference>
<comment type="subcellular location">
    <subcellularLocation>
        <location evidence="3">Membrane</location>
    </subcellularLocation>
</comment>
<keyword evidence="18" id="KW-1185">Reference proteome</keyword>
<dbReference type="InterPro" id="IPR007867">
    <property type="entry name" value="GMC_OxRtase_C"/>
</dbReference>
<comment type="catalytic activity">
    <reaction evidence="1">
        <text>a long-chain primary fatty alcohol + O2 = a long-chain fatty aldehyde + H2O2</text>
        <dbReference type="Rhea" id="RHEA:22756"/>
        <dbReference type="ChEBI" id="CHEBI:15379"/>
        <dbReference type="ChEBI" id="CHEBI:16240"/>
        <dbReference type="ChEBI" id="CHEBI:17176"/>
        <dbReference type="ChEBI" id="CHEBI:77396"/>
        <dbReference type="EC" id="1.1.3.20"/>
    </reaction>
</comment>
<dbReference type="GO" id="GO:0050660">
    <property type="term" value="F:flavin adenine dinucleotide binding"/>
    <property type="evidence" value="ECO:0007669"/>
    <property type="project" value="InterPro"/>
</dbReference>
<evidence type="ECO:0000256" key="8">
    <source>
        <dbReference type="ARBA" id="ARBA00022827"/>
    </source>
</evidence>
<dbReference type="Gene3D" id="3.50.50.60">
    <property type="entry name" value="FAD/NAD(P)-binding domain"/>
    <property type="match status" value="2"/>
</dbReference>
<keyword evidence="9" id="KW-1133">Transmembrane helix</keyword>